<accession>A0ABQ9GNR8</accession>
<evidence type="ECO:0000256" key="1">
    <source>
        <dbReference type="SAM" id="MobiDB-lite"/>
    </source>
</evidence>
<evidence type="ECO:0000313" key="3">
    <source>
        <dbReference type="Proteomes" id="UP001159363"/>
    </source>
</evidence>
<protein>
    <submittedName>
        <fullName evidence="2">Uncharacterized protein</fullName>
    </submittedName>
</protein>
<comment type="caution">
    <text evidence="2">The sequence shown here is derived from an EMBL/GenBank/DDBJ whole genome shotgun (WGS) entry which is preliminary data.</text>
</comment>
<evidence type="ECO:0000313" key="2">
    <source>
        <dbReference type="EMBL" id="KAJ8873671.1"/>
    </source>
</evidence>
<dbReference type="EMBL" id="JARBHB010000010">
    <property type="protein sequence ID" value="KAJ8873671.1"/>
    <property type="molecule type" value="Genomic_DNA"/>
</dbReference>
<organism evidence="2 3">
    <name type="scientific">Dryococelus australis</name>
    <dbReference type="NCBI Taxonomy" id="614101"/>
    <lineage>
        <taxon>Eukaryota</taxon>
        <taxon>Metazoa</taxon>
        <taxon>Ecdysozoa</taxon>
        <taxon>Arthropoda</taxon>
        <taxon>Hexapoda</taxon>
        <taxon>Insecta</taxon>
        <taxon>Pterygota</taxon>
        <taxon>Neoptera</taxon>
        <taxon>Polyneoptera</taxon>
        <taxon>Phasmatodea</taxon>
        <taxon>Verophasmatodea</taxon>
        <taxon>Anareolatae</taxon>
        <taxon>Phasmatidae</taxon>
        <taxon>Eurycanthinae</taxon>
        <taxon>Dryococelus</taxon>
    </lineage>
</organism>
<proteinExistence type="predicted"/>
<name>A0ABQ9GNR8_9NEOP</name>
<dbReference type="Proteomes" id="UP001159363">
    <property type="component" value="Chromosome 9"/>
</dbReference>
<keyword evidence="3" id="KW-1185">Reference proteome</keyword>
<sequence length="775" mass="88230">MPSATLATPLPPLTVSAPGRRSVVKRTGSSPVPAATCSEYLDMEMAEQRVGERKTPRKHAGNRTWFAVVGGEHSSHYTSAAPLCKLVLRLSKNSLLFGDGLRRLRLVRLNLNTATWVRMRNAADVAGDRTVDSTLCNFLAIAISVHAAGSTCILLVPCQYDETPLGPKYVRRIIFPGIMQTLYPLLKQKNPFTSEYVTCIRASSGIRTQNPIALQNPPHSERNRAADFCVGKLYAAIDQAAALALLQYPKREGKAFTLPLLTRGWAADLRNTRVMGPLLLAREWSECNQFPQAAPRLYSSEQAPAYLANLYRTPMPASLIWAALDNEVLTADEGEMTREWSSGGIQWRGKAGDPLGNPSTSGIVRHDSHLRKSGIYRGQPIVGLTCLDDSEVIRDGASCSEIQERARNRPRSVVRNRPIIRLERSVAVLVEAFRSMAKSPDGLSLTTVDSNTAENRIAEISRSRRLKPFWQWPCDAKNQTQASDTKANMNEIDFTPEAFPPVMVCRGIEPVHETLHYKHLKLCHSGGIHVFGMVLHRHCYPQQNSNQMKHCHGQDIHVSSMVRHGIHQLQLHLKQLKHFHNQEIHVYSMVFHRSHQLQLHLKQLKHCHSQDIHVPSMVLHKNHHLQLQLHLKQLKHCHSHDIHAPSMVLHGIHPLQLQLHLKQRKHCHNQDIHVYSMVFCRSHQLQLHLKQLKHCHSQYTHVPNMVLHRSFHLQLQLYLKLKHCHNQDIHIPSMVFHRIRHLQLQLHLKQLKYCHDQGIHVYSMVSHRFPHLQLQ</sequence>
<feature type="region of interest" description="Disordered" evidence="1">
    <location>
        <begin position="1"/>
        <end position="30"/>
    </location>
</feature>
<feature type="compositionally biased region" description="Low complexity" evidence="1">
    <location>
        <begin position="1"/>
        <end position="18"/>
    </location>
</feature>
<reference evidence="2 3" key="1">
    <citation type="submission" date="2023-02" db="EMBL/GenBank/DDBJ databases">
        <title>LHISI_Scaffold_Assembly.</title>
        <authorList>
            <person name="Stuart O.P."/>
            <person name="Cleave R."/>
            <person name="Magrath M.J.L."/>
            <person name="Mikheyev A.S."/>
        </authorList>
    </citation>
    <scope>NUCLEOTIDE SEQUENCE [LARGE SCALE GENOMIC DNA]</scope>
    <source>
        <strain evidence="2">Daus_M_001</strain>
        <tissue evidence="2">Leg muscle</tissue>
    </source>
</reference>
<gene>
    <name evidence="2" type="ORF">PR048_024501</name>
</gene>